<dbReference type="InterPro" id="IPR036291">
    <property type="entry name" value="NAD(P)-bd_dom_sf"/>
</dbReference>
<evidence type="ECO:0000313" key="5">
    <source>
        <dbReference type="Proteomes" id="UP001151234"/>
    </source>
</evidence>
<dbReference type="PRINTS" id="PR00081">
    <property type="entry name" value="GDHRDH"/>
</dbReference>
<accession>A0A9X3UN45</accession>
<dbReference type="InterPro" id="IPR002347">
    <property type="entry name" value="SDR_fam"/>
</dbReference>
<evidence type="ECO:0000313" key="4">
    <source>
        <dbReference type="EMBL" id="MDA5400064.1"/>
    </source>
</evidence>
<evidence type="ECO:0000256" key="1">
    <source>
        <dbReference type="ARBA" id="ARBA00006484"/>
    </source>
</evidence>
<dbReference type="Proteomes" id="UP001151234">
    <property type="component" value="Unassembled WGS sequence"/>
</dbReference>
<dbReference type="Pfam" id="PF00106">
    <property type="entry name" value="adh_short"/>
    <property type="match status" value="1"/>
</dbReference>
<keyword evidence="5" id="KW-1185">Reference proteome</keyword>
<name>A0A9X3UN45_9HYPH</name>
<dbReference type="RefSeq" id="WP_267991474.1">
    <property type="nucleotide sequence ID" value="NZ_JAPJZI010000001.1"/>
</dbReference>
<proteinExistence type="inferred from homology"/>
<comment type="similarity">
    <text evidence="1 3">Belongs to the short-chain dehydrogenases/reductases (SDR) family.</text>
</comment>
<reference evidence="4" key="1">
    <citation type="submission" date="2022-11" db="EMBL/GenBank/DDBJ databases">
        <title>Draft genome sequence of Hoeflea poritis E7-10 and Hoeflea prorocentri PM5-8, separated from scleractinian coral Porites lutea and marine dinoflagellate.</title>
        <authorList>
            <person name="Zhang G."/>
            <person name="Wei Q."/>
            <person name="Cai L."/>
        </authorList>
    </citation>
    <scope>NUCLEOTIDE SEQUENCE</scope>
    <source>
        <strain evidence="4">PM5-8</strain>
    </source>
</reference>
<evidence type="ECO:0000256" key="3">
    <source>
        <dbReference type="RuleBase" id="RU000363"/>
    </source>
</evidence>
<dbReference type="SUPFAM" id="SSF51735">
    <property type="entry name" value="NAD(P)-binding Rossmann-fold domains"/>
    <property type="match status" value="1"/>
</dbReference>
<organism evidence="4 5">
    <name type="scientific">Hoeflea prorocentri</name>
    <dbReference type="NCBI Taxonomy" id="1922333"/>
    <lineage>
        <taxon>Bacteria</taxon>
        <taxon>Pseudomonadati</taxon>
        <taxon>Pseudomonadota</taxon>
        <taxon>Alphaproteobacteria</taxon>
        <taxon>Hyphomicrobiales</taxon>
        <taxon>Rhizobiaceae</taxon>
        <taxon>Hoeflea</taxon>
    </lineage>
</organism>
<dbReference type="PRINTS" id="PR00080">
    <property type="entry name" value="SDRFAMILY"/>
</dbReference>
<evidence type="ECO:0000256" key="2">
    <source>
        <dbReference type="ARBA" id="ARBA00023002"/>
    </source>
</evidence>
<dbReference type="AlphaFoldDB" id="A0A9X3UN45"/>
<dbReference type="Gene3D" id="3.40.50.720">
    <property type="entry name" value="NAD(P)-binding Rossmann-like Domain"/>
    <property type="match status" value="1"/>
</dbReference>
<dbReference type="CDD" id="cd05233">
    <property type="entry name" value="SDR_c"/>
    <property type="match status" value="1"/>
</dbReference>
<dbReference type="PANTHER" id="PTHR44196:SF1">
    <property type="entry name" value="DEHYDROGENASE_REDUCTASE SDR FAMILY MEMBER 7B"/>
    <property type="match status" value="1"/>
</dbReference>
<sequence length="236" mass="25261">MDARPTAIITGATGGIGQALAHRMQSDFRLFVTGRKAAEECRADLPPDASYIRSDLSQPAKAADTIAAALEEAGVKAVTRLVLNAGTGIYASVFDEDGETIRNTLDVNLMAPVLLIHRLAPFLEAGDGKLVLIGSVAHRGSPNMPSYAASKAGLSGLARSLRSEWQDRIAVQIIHPGPTRTSMHEKAGYSPGRLERLFFSAEAMADEIVRLMETEKPSATIMLAARLRRLLTGRVA</sequence>
<dbReference type="GO" id="GO:0016491">
    <property type="term" value="F:oxidoreductase activity"/>
    <property type="evidence" value="ECO:0007669"/>
    <property type="project" value="UniProtKB-KW"/>
</dbReference>
<dbReference type="PANTHER" id="PTHR44196">
    <property type="entry name" value="DEHYDROGENASE/REDUCTASE SDR FAMILY MEMBER 7B"/>
    <property type="match status" value="1"/>
</dbReference>
<comment type="caution">
    <text evidence="4">The sequence shown here is derived from an EMBL/GenBank/DDBJ whole genome shotgun (WGS) entry which is preliminary data.</text>
</comment>
<dbReference type="GO" id="GO:0016020">
    <property type="term" value="C:membrane"/>
    <property type="evidence" value="ECO:0007669"/>
    <property type="project" value="TreeGrafter"/>
</dbReference>
<gene>
    <name evidence="4" type="ORF">OQ273_15900</name>
</gene>
<dbReference type="EMBL" id="JAPJZI010000001">
    <property type="protein sequence ID" value="MDA5400064.1"/>
    <property type="molecule type" value="Genomic_DNA"/>
</dbReference>
<keyword evidence="2" id="KW-0560">Oxidoreductase</keyword>
<protein>
    <submittedName>
        <fullName evidence="4">SDR family NAD(P)-dependent oxidoreductase</fullName>
    </submittedName>
</protein>